<evidence type="ECO:0000259" key="2">
    <source>
        <dbReference type="Pfam" id="PF07110"/>
    </source>
</evidence>
<dbReference type="GO" id="GO:0016491">
    <property type="term" value="F:oxidoreductase activity"/>
    <property type="evidence" value="ECO:0007669"/>
    <property type="project" value="InterPro"/>
</dbReference>
<dbReference type="GeneID" id="70137334"/>
<name>A0A9P8UBT5_9PEZI</name>
<evidence type="ECO:0000256" key="1">
    <source>
        <dbReference type="ARBA" id="ARBA00005986"/>
    </source>
</evidence>
<evidence type="ECO:0000313" key="3">
    <source>
        <dbReference type="EMBL" id="KAH6644917.1"/>
    </source>
</evidence>
<dbReference type="OrthoDB" id="3454835at2759"/>
<organism evidence="3 4">
    <name type="scientific">Truncatella angustata</name>
    <dbReference type="NCBI Taxonomy" id="152316"/>
    <lineage>
        <taxon>Eukaryota</taxon>
        <taxon>Fungi</taxon>
        <taxon>Dikarya</taxon>
        <taxon>Ascomycota</taxon>
        <taxon>Pezizomycotina</taxon>
        <taxon>Sordariomycetes</taxon>
        <taxon>Xylariomycetidae</taxon>
        <taxon>Amphisphaeriales</taxon>
        <taxon>Sporocadaceae</taxon>
        <taxon>Truncatella</taxon>
    </lineage>
</organism>
<evidence type="ECO:0000313" key="4">
    <source>
        <dbReference type="Proteomes" id="UP000758603"/>
    </source>
</evidence>
<proteinExistence type="inferred from homology"/>
<comment type="caution">
    <text evidence="3">The sequence shown here is derived from an EMBL/GenBank/DDBJ whole genome shotgun (WGS) entry which is preliminary data.</text>
</comment>
<dbReference type="AlphaFoldDB" id="A0A9P8UBT5"/>
<comment type="similarity">
    <text evidence="1">Belongs to the tpcK family.</text>
</comment>
<dbReference type="EMBL" id="JAGPXC010000012">
    <property type="protein sequence ID" value="KAH6644917.1"/>
    <property type="molecule type" value="Genomic_DNA"/>
</dbReference>
<protein>
    <recommendedName>
        <fullName evidence="2">EthD domain-containing protein</fullName>
    </recommendedName>
</protein>
<feature type="domain" description="EthD" evidence="2">
    <location>
        <begin position="15"/>
        <end position="130"/>
    </location>
</feature>
<keyword evidence="4" id="KW-1185">Reference proteome</keyword>
<dbReference type="Pfam" id="PF07110">
    <property type="entry name" value="EthD"/>
    <property type="match status" value="1"/>
</dbReference>
<dbReference type="RefSeq" id="XP_045951431.1">
    <property type="nucleotide sequence ID" value="XM_046108443.1"/>
</dbReference>
<dbReference type="Gene3D" id="3.30.70.100">
    <property type="match status" value="1"/>
</dbReference>
<dbReference type="InterPro" id="IPR009799">
    <property type="entry name" value="EthD_dom"/>
</dbReference>
<dbReference type="Proteomes" id="UP000758603">
    <property type="component" value="Unassembled WGS sequence"/>
</dbReference>
<reference evidence="3" key="1">
    <citation type="journal article" date="2021" name="Nat. Commun.">
        <title>Genetic determinants of endophytism in the Arabidopsis root mycobiome.</title>
        <authorList>
            <person name="Mesny F."/>
            <person name="Miyauchi S."/>
            <person name="Thiergart T."/>
            <person name="Pickel B."/>
            <person name="Atanasova L."/>
            <person name="Karlsson M."/>
            <person name="Huettel B."/>
            <person name="Barry K.W."/>
            <person name="Haridas S."/>
            <person name="Chen C."/>
            <person name="Bauer D."/>
            <person name="Andreopoulos W."/>
            <person name="Pangilinan J."/>
            <person name="LaButti K."/>
            <person name="Riley R."/>
            <person name="Lipzen A."/>
            <person name="Clum A."/>
            <person name="Drula E."/>
            <person name="Henrissat B."/>
            <person name="Kohler A."/>
            <person name="Grigoriev I.V."/>
            <person name="Martin F.M."/>
            <person name="Hacquard S."/>
        </authorList>
    </citation>
    <scope>NUCLEOTIDE SEQUENCE</scope>
    <source>
        <strain evidence="3">MPI-SDFR-AT-0073</strain>
    </source>
</reference>
<accession>A0A9P8UBT5</accession>
<sequence length="210" mass="23389">MSDPVVSLGGPLFRHPGTSYQEFSTSWRRHAQIVTPWFLQFGVTEYIQIHLPPNRSLHTPFSTMLSSSPSHISPEASAQAQKIMAQADGIAIVRYRPVSISPGKTRDLMDGSSHPYFKDVIAADERRFLHTESGATAVAPKDGNWSFDVPALEVDVWKELAAGCRVVKAEELVIIKDGKAEIEVEGLWWNLWHNLDREDVPVDVSQAEGK</sequence>
<gene>
    <name evidence="3" type="ORF">BKA67DRAFT_664774</name>
</gene>